<dbReference type="AlphaFoldDB" id="A0AAW1N3I8"/>
<dbReference type="InterPro" id="IPR035914">
    <property type="entry name" value="Sperma_CUB_dom_sf"/>
</dbReference>
<dbReference type="Proteomes" id="UP001458880">
    <property type="component" value="Unassembled WGS sequence"/>
</dbReference>
<accession>A0AAW1N3I8</accession>
<dbReference type="Pfam" id="PF26080">
    <property type="entry name" value="CUB_animal"/>
    <property type="match status" value="1"/>
</dbReference>
<comment type="caution">
    <text evidence="2">Lacks conserved residue(s) required for the propagation of feature annotation.</text>
</comment>
<sequence length="150" mass="15662">MYYTDVSGVVNSFNYGATANGALLPMNGLPGTRQLINQNYGVCIDMQPGFCSIAWDQTSDPYSFTVTGDTIGLSVDPGLPTGGVNGADCTTDFIVVPNALGLNSDRFCGNALPTVTSASKPFVLTVITDGDEVGDIGNRGFSLSYTQLPC</sequence>
<dbReference type="InterPro" id="IPR058698">
    <property type="entry name" value="CUB_metazoa"/>
</dbReference>
<feature type="domain" description="CUB" evidence="3">
    <location>
        <begin position="19"/>
        <end position="148"/>
    </location>
</feature>
<dbReference type="PANTHER" id="PTHR33236:SF5">
    <property type="entry name" value="CUB DOMAIN-CONTAINING PROTEIN"/>
    <property type="match status" value="1"/>
</dbReference>
<dbReference type="PANTHER" id="PTHR33236">
    <property type="entry name" value="INTRAFLAGELLAR TRANSPORT PROTEIN 122 FAMILY PROTEIN-RELATED"/>
    <property type="match status" value="1"/>
</dbReference>
<dbReference type="EMBL" id="JASPKY010000007">
    <property type="protein sequence ID" value="KAK9754501.1"/>
    <property type="molecule type" value="Genomic_DNA"/>
</dbReference>
<keyword evidence="5" id="KW-1185">Reference proteome</keyword>
<organism evidence="4 5">
    <name type="scientific">Popillia japonica</name>
    <name type="common">Japanese beetle</name>
    <dbReference type="NCBI Taxonomy" id="7064"/>
    <lineage>
        <taxon>Eukaryota</taxon>
        <taxon>Metazoa</taxon>
        <taxon>Ecdysozoa</taxon>
        <taxon>Arthropoda</taxon>
        <taxon>Hexapoda</taxon>
        <taxon>Insecta</taxon>
        <taxon>Pterygota</taxon>
        <taxon>Neoptera</taxon>
        <taxon>Endopterygota</taxon>
        <taxon>Coleoptera</taxon>
        <taxon>Polyphaga</taxon>
        <taxon>Scarabaeiformia</taxon>
        <taxon>Scarabaeidae</taxon>
        <taxon>Rutelinae</taxon>
        <taxon>Popillia</taxon>
    </lineage>
</organism>
<comment type="caution">
    <text evidence="4">The sequence shown here is derived from an EMBL/GenBank/DDBJ whole genome shotgun (WGS) entry which is preliminary data.</text>
</comment>
<evidence type="ECO:0000313" key="4">
    <source>
        <dbReference type="EMBL" id="KAK9754501.1"/>
    </source>
</evidence>
<dbReference type="SUPFAM" id="SSF49854">
    <property type="entry name" value="Spermadhesin, CUB domain"/>
    <property type="match status" value="1"/>
</dbReference>
<proteinExistence type="predicted"/>
<reference evidence="4 5" key="1">
    <citation type="journal article" date="2024" name="BMC Genomics">
        <title>De novo assembly and annotation of Popillia japonica's genome with initial clues to its potential as an invasive pest.</title>
        <authorList>
            <person name="Cucini C."/>
            <person name="Boschi S."/>
            <person name="Funari R."/>
            <person name="Cardaioli E."/>
            <person name="Iannotti N."/>
            <person name="Marturano G."/>
            <person name="Paoli F."/>
            <person name="Bruttini M."/>
            <person name="Carapelli A."/>
            <person name="Frati F."/>
            <person name="Nardi F."/>
        </authorList>
    </citation>
    <scope>NUCLEOTIDE SEQUENCE [LARGE SCALE GENOMIC DNA]</scope>
    <source>
        <strain evidence="4">DMR45628</strain>
    </source>
</reference>
<evidence type="ECO:0000256" key="1">
    <source>
        <dbReference type="ARBA" id="ARBA00023157"/>
    </source>
</evidence>
<name>A0AAW1N3I8_POPJA</name>
<dbReference type="InterPro" id="IPR000859">
    <property type="entry name" value="CUB_dom"/>
</dbReference>
<protein>
    <recommendedName>
        <fullName evidence="3">CUB domain-containing protein</fullName>
    </recommendedName>
</protein>
<evidence type="ECO:0000313" key="5">
    <source>
        <dbReference type="Proteomes" id="UP001458880"/>
    </source>
</evidence>
<evidence type="ECO:0000259" key="3">
    <source>
        <dbReference type="PROSITE" id="PS01180"/>
    </source>
</evidence>
<keyword evidence="1" id="KW-1015">Disulfide bond</keyword>
<dbReference type="PROSITE" id="PS01180">
    <property type="entry name" value="CUB"/>
    <property type="match status" value="1"/>
</dbReference>
<evidence type="ECO:0000256" key="2">
    <source>
        <dbReference type="PROSITE-ProRule" id="PRU00059"/>
    </source>
</evidence>
<gene>
    <name evidence="4" type="ORF">QE152_g1254</name>
</gene>